<feature type="chain" id="PRO_5013612985" description="Lipid/polyisoprenoid-binding YceI-like domain-containing protein" evidence="1">
    <location>
        <begin position="23"/>
        <end position="197"/>
    </location>
</feature>
<keyword evidence="1" id="KW-0732">Signal</keyword>
<evidence type="ECO:0000259" key="2">
    <source>
        <dbReference type="SMART" id="SM00867"/>
    </source>
</evidence>
<dbReference type="FunCoup" id="A0A2G4YWK9">
    <property type="interactions" value="109"/>
</dbReference>
<keyword evidence="4" id="KW-1185">Reference proteome</keyword>
<dbReference type="EMBL" id="PDEM01000009">
    <property type="protein sequence ID" value="PHZ85826.1"/>
    <property type="molecule type" value="Genomic_DNA"/>
</dbReference>
<sequence>MRRFVRAIILLGMMTWGNVAHAETGIGREVYQFDQSHTNIMWFANHIGYSQSMGQFMDFDGEIILDHDQPEQSSVRVTINTASIMTGLPKFDAHLKSADFFDVEKHPTATFVSKEVTLLGDSKAKVKGEFTLLGHTKPLVLTVRLNKRGMDIQRNIHRTGFSVITTVKRSLWGMKSYLPFVGDEVKIKIEAEALIKQ</sequence>
<dbReference type="InterPro" id="IPR036761">
    <property type="entry name" value="TTHA0802/YceI-like_sf"/>
</dbReference>
<evidence type="ECO:0000313" key="3">
    <source>
        <dbReference type="EMBL" id="PHZ85826.1"/>
    </source>
</evidence>
<dbReference type="Proteomes" id="UP000229730">
    <property type="component" value="Unassembled WGS sequence"/>
</dbReference>
<dbReference type="SUPFAM" id="SSF101874">
    <property type="entry name" value="YceI-like"/>
    <property type="match status" value="1"/>
</dbReference>
<proteinExistence type="predicted"/>
<feature type="domain" description="Lipid/polyisoprenoid-binding YceI-like" evidence="2">
    <location>
        <begin position="30"/>
        <end position="194"/>
    </location>
</feature>
<accession>A0A2G4YWK9</accession>
<dbReference type="RefSeq" id="WP_099471411.1">
    <property type="nucleotide sequence ID" value="NZ_CP041025.1"/>
</dbReference>
<dbReference type="Gene3D" id="2.40.128.110">
    <property type="entry name" value="Lipid/polyisoprenoid-binding, YceI-like"/>
    <property type="match status" value="1"/>
</dbReference>
<evidence type="ECO:0000256" key="1">
    <source>
        <dbReference type="SAM" id="SignalP"/>
    </source>
</evidence>
<protein>
    <recommendedName>
        <fullName evidence="2">Lipid/polyisoprenoid-binding YceI-like domain-containing protein</fullName>
    </recommendedName>
</protein>
<dbReference type="InParanoid" id="A0A2G4YWK9"/>
<dbReference type="SMART" id="SM00867">
    <property type="entry name" value="YceI"/>
    <property type="match status" value="1"/>
</dbReference>
<comment type="caution">
    <text evidence="3">The sequence shown here is derived from an EMBL/GenBank/DDBJ whole genome shotgun (WGS) entry which is preliminary data.</text>
</comment>
<evidence type="ECO:0000313" key="4">
    <source>
        <dbReference type="Proteomes" id="UP000229730"/>
    </source>
</evidence>
<dbReference type="PANTHER" id="PTHR34406">
    <property type="entry name" value="PROTEIN YCEI"/>
    <property type="match status" value="1"/>
</dbReference>
<feature type="signal peptide" evidence="1">
    <location>
        <begin position="1"/>
        <end position="22"/>
    </location>
</feature>
<dbReference type="Pfam" id="PF04264">
    <property type="entry name" value="YceI"/>
    <property type="match status" value="1"/>
</dbReference>
<dbReference type="AlphaFoldDB" id="A0A2G4YWK9"/>
<dbReference type="InterPro" id="IPR007372">
    <property type="entry name" value="Lipid/polyisoprenoid-bd_YceI"/>
</dbReference>
<organism evidence="3 4">
    <name type="scientific">Paremcibacter congregatus</name>
    <dbReference type="NCBI Taxonomy" id="2043170"/>
    <lineage>
        <taxon>Bacteria</taxon>
        <taxon>Pseudomonadati</taxon>
        <taxon>Pseudomonadota</taxon>
        <taxon>Alphaproteobacteria</taxon>
        <taxon>Emcibacterales</taxon>
        <taxon>Emcibacteraceae</taxon>
        <taxon>Paremcibacter</taxon>
    </lineage>
</organism>
<dbReference type="OrthoDB" id="9811006at2"/>
<dbReference type="PANTHER" id="PTHR34406:SF1">
    <property type="entry name" value="PROTEIN YCEI"/>
    <property type="match status" value="1"/>
</dbReference>
<gene>
    <name evidence="3" type="ORF">CRD36_03865</name>
</gene>
<name>A0A2G4YWK9_9PROT</name>
<reference evidence="3 4" key="1">
    <citation type="submission" date="2017-10" db="EMBL/GenBank/DDBJ databases">
        <title>Frigbacter circumglobatus gen. nov. sp. nov., isolated from sediment cultured in situ.</title>
        <authorList>
            <person name="Zhao Z."/>
        </authorList>
    </citation>
    <scope>NUCLEOTIDE SEQUENCE [LARGE SCALE GENOMIC DNA]</scope>
    <source>
        <strain evidence="3 4">ZYL</strain>
    </source>
</reference>